<evidence type="ECO:0000313" key="4">
    <source>
        <dbReference type="EMBL" id="MSB18761.1"/>
    </source>
</evidence>
<evidence type="ECO:0000313" key="7">
    <source>
        <dbReference type="Proteomes" id="UP000434475"/>
    </source>
</evidence>
<gene>
    <name evidence="5" type="ORF">GKE90_03300</name>
    <name evidence="4" type="ORF">GKE97_04425</name>
</gene>
<dbReference type="InterPro" id="IPR024654">
    <property type="entry name" value="Calcineurin-like_PHP_lpxH"/>
</dbReference>
<dbReference type="PANTHER" id="PTHR11124">
    <property type="entry name" value="VACUOLAR SORTING PROTEIN VPS29"/>
    <property type="match status" value="1"/>
</dbReference>
<comment type="similarity">
    <text evidence="1 2">Belongs to the metallophosphoesterase superfamily. YfcE family.</text>
</comment>
<proteinExistence type="inferred from homology"/>
<comment type="cofactor">
    <cofactor evidence="2">
        <name>a divalent metal cation</name>
        <dbReference type="ChEBI" id="CHEBI:60240"/>
    </cofactor>
</comment>
<feature type="domain" description="Calcineurin-like phosphoesterase" evidence="3">
    <location>
        <begin position="11"/>
        <end position="152"/>
    </location>
</feature>
<dbReference type="Pfam" id="PF12850">
    <property type="entry name" value="Metallophos_2"/>
    <property type="match status" value="1"/>
</dbReference>
<evidence type="ECO:0000313" key="6">
    <source>
        <dbReference type="Proteomes" id="UP000429811"/>
    </source>
</evidence>
<reference evidence="6 7" key="1">
    <citation type="journal article" date="2019" name="Nat. Med.">
        <title>A library of human gut bacterial isolates paired with longitudinal multiomics data enables mechanistic microbiome research.</title>
        <authorList>
            <person name="Poyet M."/>
            <person name="Groussin M."/>
            <person name="Gibbons S.M."/>
            <person name="Avila-Pacheco J."/>
            <person name="Jiang X."/>
            <person name="Kearney S.M."/>
            <person name="Perrotta A.R."/>
            <person name="Berdy B."/>
            <person name="Zhao S."/>
            <person name="Lieberman T.D."/>
            <person name="Swanson P.K."/>
            <person name="Smith M."/>
            <person name="Roesemann S."/>
            <person name="Alexander J.E."/>
            <person name="Rich S.A."/>
            <person name="Livny J."/>
            <person name="Vlamakis H."/>
            <person name="Clish C."/>
            <person name="Bullock K."/>
            <person name="Deik A."/>
            <person name="Scott J."/>
            <person name="Pierce K.A."/>
            <person name="Xavier R.J."/>
            <person name="Alm E.J."/>
        </authorList>
    </citation>
    <scope>NUCLEOTIDE SEQUENCE [LARGE SCALE GENOMIC DNA]</scope>
    <source>
        <strain evidence="4 7">BIOML-A2</strain>
        <strain evidence="5 6">BIOML-A5</strain>
    </source>
</reference>
<dbReference type="EMBL" id="WKPR01000004">
    <property type="protein sequence ID" value="MSB18761.1"/>
    <property type="molecule type" value="Genomic_DNA"/>
</dbReference>
<evidence type="ECO:0000256" key="2">
    <source>
        <dbReference type="RuleBase" id="RU362039"/>
    </source>
</evidence>
<name>A0A6I2RD76_FLAPL</name>
<evidence type="ECO:0000313" key="5">
    <source>
        <dbReference type="EMBL" id="MSB47728.1"/>
    </source>
</evidence>
<dbReference type="Proteomes" id="UP000434475">
    <property type="component" value="Unassembled WGS sequence"/>
</dbReference>
<protein>
    <recommendedName>
        <fullName evidence="2">Phosphoesterase</fullName>
        <ecNumber evidence="2">3.1.4.-</ecNumber>
    </recommendedName>
</protein>
<dbReference type="Gene3D" id="3.60.21.10">
    <property type="match status" value="1"/>
</dbReference>
<comment type="caution">
    <text evidence="5">The sequence shown here is derived from an EMBL/GenBank/DDBJ whole genome shotgun (WGS) entry which is preliminary data.</text>
</comment>
<dbReference type="EC" id="3.1.4.-" evidence="2"/>
<dbReference type="SUPFAM" id="SSF56300">
    <property type="entry name" value="Metallo-dependent phosphatases"/>
    <property type="match status" value="1"/>
</dbReference>
<dbReference type="AlphaFoldDB" id="A0A6I2RD76"/>
<evidence type="ECO:0000256" key="1">
    <source>
        <dbReference type="ARBA" id="ARBA00008950"/>
    </source>
</evidence>
<evidence type="ECO:0000259" key="3">
    <source>
        <dbReference type="Pfam" id="PF12850"/>
    </source>
</evidence>
<dbReference type="GO" id="GO:0016787">
    <property type="term" value="F:hydrolase activity"/>
    <property type="evidence" value="ECO:0007669"/>
    <property type="project" value="UniProtKB-UniRule"/>
</dbReference>
<keyword evidence="2" id="KW-0479">Metal-binding</keyword>
<dbReference type="InterPro" id="IPR029052">
    <property type="entry name" value="Metallo-depent_PP-like"/>
</dbReference>
<organism evidence="5 6">
    <name type="scientific">Flavonifractor plautii</name>
    <name type="common">Fusobacterium plautii</name>
    <dbReference type="NCBI Taxonomy" id="292800"/>
    <lineage>
        <taxon>Bacteria</taxon>
        <taxon>Bacillati</taxon>
        <taxon>Bacillota</taxon>
        <taxon>Clostridia</taxon>
        <taxon>Eubacteriales</taxon>
        <taxon>Oscillospiraceae</taxon>
        <taxon>Flavonifractor</taxon>
    </lineage>
</organism>
<accession>A0A6I2RD76</accession>
<dbReference type="EMBL" id="WKPO01000003">
    <property type="protein sequence ID" value="MSB47728.1"/>
    <property type="molecule type" value="Genomic_DNA"/>
</dbReference>
<dbReference type="NCBIfam" id="TIGR00040">
    <property type="entry name" value="yfcE"/>
    <property type="match status" value="1"/>
</dbReference>
<dbReference type="GO" id="GO:0046872">
    <property type="term" value="F:metal ion binding"/>
    <property type="evidence" value="ECO:0007669"/>
    <property type="project" value="UniProtKB-KW"/>
</dbReference>
<sequence length="164" mass="17897">MSDFSEGDTLKLVLFSDSHGNVANMADVVRLEHPDRVLHMGDLARDAEELARQFPDIPVTYVPGNCDGRRPDLPDERRFTLEGCKILMTHGHTYHVKAGPGAAIRAARETGARLLCFGHTHEAFCEFQNGLWIVNPGAAGSLVQPTYAVAVLEEGGAVCYLSHI</sequence>
<dbReference type="Proteomes" id="UP000429811">
    <property type="component" value="Unassembled WGS sequence"/>
</dbReference>
<dbReference type="InterPro" id="IPR000979">
    <property type="entry name" value="Phosphodiesterase_MJ0936/Vps29"/>
</dbReference>